<sequence>MRHSEKNRIRKKSDSIGTYCERGPRYRYYIVAQEPNWHIALTCFVIFTMFLYKKTIFYSIFIIINVYSILESENCEIPEWALHSFSSGATIYNMKEVIARAATT</sequence>
<proteinExistence type="predicted"/>
<evidence type="ECO:0000256" key="1">
    <source>
        <dbReference type="SAM" id="Phobius"/>
    </source>
</evidence>
<keyword evidence="1" id="KW-1133">Transmembrane helix</keyword>
<accession>A0A8D8XCG0</accession>
<protein>
    <submittedName>
        <fullName evidence="2">Uncharacterized protein</fullName>
    </submittedName>
</protein>
<dbReference type="AlphaFoldDB" id="A0A8D8XCG0"/>
<keyword evidence="1" id="KW-0812">Transmembrane</keyword>
<dbReference type="EMBL" id="HBUF01292411">
    <property type="protein sequence ID" value="CAG6689496.1"/>
    <property type="molecule type" value="Transcribed_RNA"/>
</dbReference>
<keyword evidence="1" id="KW-0472">Membrane</keyword>
<reference evidence="2" key="1">
    <citation type="submission" date="2021-05" db="EMBL/GenBank/DDBJ databases">
        <authorList>
            <person name="Alioto T."/>
            <person name="Alioto T."/>
            <person name="Gomez Garrido J."/>
        </authorList>
    </citation>
    <scope>NUCLEOTIDE SEQUENCE</scope>
</reference>
<feature type="transmembrane region" description="Helical" evidence="1">
    <location>
        <begin position="35"/>
        <end position="52"/>
    </location>
</feature>
<dbReference type="EMBL" id="HBUF01292410">
    <property type="protein sequence ID" value="CAG6689495.1"/>
    <property type="molecule type" value="Transcribed_RNA"/>
</dbReference>
<organism evidence="2">
    <name type="scientific">Cacopsylla melanoneura</name>
    <dbReference type="NCBI Taxonomy" id="428564"/>
    <lineage>
        <taxon>Eukaryota</taxon>
        <taxon>Metazoa</taxon>
        <taxon>Ecdysozoa</taxon>
        <taxon>Arthropoda</taxon>
        <taxon>Hexapoda</taxon>
        <taxon>Insecta</taxon>
        <taxon>Pterygota</taxon>
        <taxon>Neoptera</taxon>
        <taxon>Paraneoptera</taxon>
        <taxon>Hemiptera</taxon>
        <taxon>Sternorrhyncha</taxon>
        <taxon>Psylloidea</taxon>
        <taxon>Psyllidae</taxon>
        <taxon>Psyllinae</taxon>
        <taxon>Cacopsylla</taxon>
    </lineage>
</organism>
<name>A0A8D8XCG0_9HEMI</name>
<evidence type="ECO:0000313" key="2">
    <source>
        <dbReference type="EMBL" id="CAG6689495.1"/>
    </source>
</evidence>